<dbReference type="Gene3D" id="1.25.40.10">
    <property type="entry name" value="Tetratricopeptide repeat domain"/>
    <property type="match status" value="1"/>
</dbReference>
<dbReference type="InterPro" id="IPR011990">
    <property type="entry name" value="TPR-like_helical_dom_sf"/>
</dbReference>
<keyword evidence="4" id="KW-1185">Reference proteome</keyword>
<accession>A0AA41RS25</accession>
<dbReference type="PANTHER" id="PTHR26312">
    <property type="entry name" value="TETRATRICOPEPTIDE REPEAT PROTEIN 5"/>
    <property type="match status" value="1"/>
</dbReference>
<sequence>MKSGLLIRTGSSPLSSSPSLSSWIQTSSPAKASTPSSYHDSVTGILFPGKNSNAPTRSHNSLHLEINNIVSSSKRNNKPSMIRRAYSETDMFSTVKNNSYGSELFSSGHGSRSFPDRIPEEDVEEFSDSDEKDFVSGNWLESEVVPQELETKIGQVDDLSDNQSKIGDYYLELLKSNPGDPLLLRNYGKFLYEVERDVGKAEEYYSRAILPSHSSGPDGEVLCLYGKLIWETQKDRSRADSYFRRAVQVSPSDCFVMGAYAHFLWEAEEDDEEEEQSNKINYSASPMVKAF</sequence>
<feature type="domain" description="TmcB/TmcC TPR repeats" evidence="2">
    <location>
        <begin position="159"/>
        <end position="208"/>
    </location>
</feature>
<dbReference type="InterPro" id="IPR057352">
    <property type="entry name" value="TPR_TmcB/C"/>
</dbReference>
<organism evidence="3 4">
    <name type="scientific">Papaver nudicaule</name>
    <name type="common">Iceland poppy</name>
    <dbReference type="NCBI Taxonomy" id="74823"/>
    <lineage>
        <taxon>Eukaryota</taxon>
        <taxon>Viridiplantae</taxon>
        <taxon>Streptophyta</taxon>
        <taxon>Embryophyta</taxon>
        <taxon>Tracheophyta</taxon>
        <taxon>Spermatophyta</taxon>
        <taxon>Magnoliopsida</taxon>
        <taxon>Ranunculales</taxon>
        <taxon>Papaveraceae</taxon>
        <taxon>Papaveroideae</taxon>
        <taxon>Papaver</taxon>
    </lineage>
</organism>
<dbReference type="AlphaFoldDB" id="A0AA41RS25"/>
<evidence type="ECO:0000313" key="4">
    <source>
        <dbReference type="Proteomes" id="UP001177140"/>
    </source>
</evidence>
<dbReference type="EMBL" id="JAJJMA010049433">
    <property type="protein sequence ID" value="MCL7025822.1"/>
    <property type="molecule type" value="Genomic_DNA"/>
</dbReference>
<evidence type="ECO:0000256" key="1">
    <source>
        <dbReference type="SAM" id="MobiDB-lite"/>
    </source>
</evidence>
<dbReference type="Pfam" id="PF25474">
    <property type="entry name" value="TPR_TmcB"/>
    <property type="match status" value="1"/>
</dbReference>
<protein>
    <recommendedName>
        <fullName evidence="2">TmcB/TmcC TPR repeats domain-containing protein</fullName>
    </recommendedName>
</protein>
<dbReference type="Proteomes" id="UP001177140">
    <property type="component" value="Unassembled WGS sequence"/>
</dbReference>
<evidence type="ECO:0000259" key="2">
    <source>
        <dbReference type="Pfam" id="PF25474"/>
    </source>
</evidence>
<comment type="caution">
    <text evidence="3">The sequence shown here is derived from an EMBL/GenBank/DDBJ whole genome shotgun (WGS) entry which is preliminary data.</text>
</comment>
<feature type="compositionally biased region" description="Low complexity" evidence="1">
    <location>
        <begin position="11"/>
        <end position="37"/>
    </location>
</feature>
<gene>
    <name evidence="3" type="ORF">MKW94_004438</name>
</gene>
<name>A0AA41RS25_PAPNU</name>
<reference evidence="3" key="1">
    <citation type="submission" date="2022-03" db="EMBL/GenBank/DDBJ databases">
        <title>A functionally conserved STORR gene fusion in Papaver species that diverged 16.8 million years ago.</title>
        <authorList>
            <person name="Catania T."/>
        </authorList>
    </citation>
    <scope>NUCLEOTIDE SEQUENCE</scope>
    <source>
        <strain evidence="3">S-191538</strain>
    </source>
</reference>
<feature type="region of interest" description="Disordered" evidence="1">
    <location>
        <begin position="1"/>
        <end position="40"/>
    </location>
</feature>
<proteinExistence type="predicted"/>
<dbReference type="SUPFAM" id="SSF81901">
    <property type="entry name" value="HCP-like"/>
    <property type="match status" value="1"/>
</dbReference>
<evidence type="ECO:0000313" key="3">
    <source>
        <dbReference type="EMBL" id="MCL7025822.1"/>
    </source>
</evidence>
<dbReference type="PANTHER" id="PTHR26312:SF123">
    <property type="entry name" value="TETRATRICOPEPTIDE REPEAT (TPR)-LIKE SUPERFAMILY PROTEIN"/>
    <property type="match status" value="1"/>
</dbReference>